<dbReference type="RefSeq" id="WP_015337616.1">
    <property type="nucleotide sequence ID" value="NC_020055.1"/>
</dbReference>
<organism evidence="1 2">
    <name type="scientific">Maridesulfovibrio hydrothermalis AM13 = DSM 14728</name>
    <dbReference type="NCBI Taxonomy" id="1121451"/>
    <lineage>
        <taxon>Bacteria</taxon>
        <taxon>Pseudomonadati</taxon>
        <taxon>Thermodesulfobacteriota</taxon>
        <taxon>Desulfovibrionia</taxon>
        <taxon>Desulfovibrionales</taxon>
        <taxon>Desulfovibrionaceae</taxon>
        <taxon>Maridesulfovibrio</taxon>
    </lineage>
</organism>
<dbReference type="eggNOG" id="ENOG5031JHP">
    <property type="taxonomic scope" value="Bacteria"/>
</dbReference>
<dbReference type="AlphaFoldDB" id="L0RE00"/>
<evidence type="ECO:0000313" key="2">
    <source>
        <dbReference type="Proteomes" id="UP000010808"/>
    </source>
</evidence>
<reference evidence="1 2" key="1">
    <citation type="submission" date="2012-10" db="EMBL/GenBank/DDBJ databases">
        <authorList>
            <person name="Genoscope - CEA"/>
        </authorList>
    </citation>
    <scope>NUCLEOTIDE SEQUENCE [LARGE SCALE GENOMIC DNA]</scope>
    <source>
        <strain evidence="2">AM13 / DSM 14728</strain>
    </source>
</reference>
<name>L0RE00_9BACT</name>
<accession>L0RE00</accession>
<dbReference type="STRING" id="1121451.DESAM_22751"/>
<dbReference type="EMBL" id="FO203522">
    <property type="protein sequence ID" value="CCO25018.1"/>
    <property type="molecule type" value="Genomic_DNA"/>
</dbReference>
<proteinExistence type="predicted"/>
<gene>
    <name evidence="1" type="ORF">DESAM_22751</name>
</gene>
<sequence>MFEISTETLTALYPFESKRTLRNYALFIEENLDWHEFGYSFLDYKGTKVIPEYSSSIPPKSICGHSGDK</sequence>
<dbReference type="OrthoDB" id="5459889at2"/>
<keyword evidence="2" id="KW-1185">Reference proteome</keyword>
<dbReference type="KEGG" id="dhy:DESAM_22751"/>
<protein>
    <submittedName>
        <fullName evidence="1">Uncharacterized protein</fullName>
    </submittedName>
</protein>
<evidence type="ECO:0000313" key="1">
    <source>
        <dbReference type="EMBL" id="CCO25018.1"/>
    </source>
</evidence>
<dbReference type="HOGENOM" id="CLU_2805375_0_0_7"/>
<dbReference type="Proteomes" id="UP000010808">
    <property type="component" value="Chromosome"/>
</dbReference>